<organism evidence="2 3">
    <name type="scientific">Lederbergia graminis</name>
    <dbReference type="NCBI Taxonomy" id="735518"/>
    <lineage>
        <taxon>Bacteria</taxon>
        <taxon>Bacillati</taxon>
        <taxon>Bacillota</taxon>
        <taxon>Bacilli</taxon>
        <taxon>Bacillales</taxon>
        <taxon>Bacillaceae</taxon>
        <taxon>Lederbergia</taxon>
    </lineage>
</organism>
<proteinExistence type="predicted"/>
<accession>A0ABW0LCL9</accession>
<sequence>MEKLRSDQFTVMIIPPATSYGPVDGRKYTLSGIDSEISKVLSIGSKYNLNKYPNNREDVFIAEWLPKLGEYVLSGELLITREGMSEADARNRYERMLSELPNMLATIFQADHSIFKYAPWLMDAPIFVQCDSHIPYLCTLKQMGTPRNYF</sequence>
<dbReference type="RefSeq" id="WP_382347394.1">
    <property type="nucleotide sequence ID" value="NZ_JBHSMC010000001.1"/>
</dbReference>
<dbReference type="Proteomes" id="UP001596147">
    <property type="component" value="Unassembled WGS sequence"/>
</dbReference>
<feature type="domain" description="Staygreen protein" evidence="1">
    <location>
        <begin position="6"/>
        <end position="149"/>
    </location>
</feature>
<keyword evidence="3" id="KW-1185">Reference proteome</keyword>
<dbReference type="EMBL" id="JBHSMC010000001">
    <property type="protein sequence ID" value="MFC5463633.1"/>
    <property type="molecule type" value="Genomic_DNA"/>
</dbReference>
<evidence type="ECO:0000313" key="3">
    <source>
        <dbReference type="Proteomes" id="UP001596147"/>
    </source>
</evidence>
<reference evidence="3" key="1">
    <citation type="journal article" date="2019" name="Int. J. Syst. Evol. Microbiol.">
        <title>The Global Catalogue of Microorganisms (GCM) 10K type strain sequencing project: providing services to taxonomists for standard genome sequencing and annotation.</title>
        <authorList>
            <consortium name="The Broad Institute Genomics Platform"/>
            <consortium name="The Broad Institute Genome Sequencing Center for Infectious Disease"/>
            <person name="Wu L."/>
            <person name="Ma J."/>
        </authorList>
    </citation>
    <scope>NUCLEOTIDE SEQUENCE [LARGE SCALE GENOMIC DNA]</scope>
    <source>
        <strain evidence="3">CGMCC 1.12237</strain>
    </source>
</reference>
<dbReference type="InterPro" id="IPR024438">
    <property type="entry name" value="Staygreen"/>
</dbReference>
<comment type="caution">
    <text evidence="2">The sequence shown here is derived from an EMBL/GenBank/DDBJ whole genome shotgun (WGS) entry which is preliminary data.</text>
</comment>
<protein>
    <submittedName>
        <fullName evidence="2">Staygreen family protein</fullName>
    </submittedName>
</protein>
<evidence type="ECO:0000313" key="2">
    <source>
        <dbReference type="EMBL" id="MFC5463633.1"/>
    </source>
</evidence>
<name>A0ABW0LCL9_9BACI</name>
<dbReference type="Pfam" id="PF12638">
    <property type="entry name" value="Staygreen"/>
    <property type="match status" value="1"/>
</dbReference>
<evidence type="ECO:0000259" key="1">
    <source>
        <dbReference type="Pfam" id="PF12638"/>
    </source>
</evidence>
<gene>
    <name evidence="2" type="ORF">ACFPM4_02565</name>
</gene>